<dbReference type="OrthoDB" id="6766179at2759"/>
<evidence type="ECO:0000313" key="2">
    <source>
        <dbReference type="EMBL" id="KAF0726262.1"/>
    </source>
</evidence>
<sequence>MSLSNVMGVLCSGLSVSELKCLCLKYRLLKFFCTGCDKGLKELTELKSLLNKLLVEVDNLKSNLGNTQNLSNDFIINEINECNKRANNVIFYNIQESNSN</sequence>
<evidence type="ECO:0000256" key="1">
    <source>
        <dbReference type="SAM" id="Coils"/>
    </source>
</evidence>
<reference evidence="2 3" key="1">
    <citation type="submission" date="2019-08" db="EMBL/GenBank/DDBJ databases">
        <title>Whole genome of Aphis craccivora.</title>
        <authorList>
            <person name="Voronova N.V."/>
            <person name="Shulinski R.S."/>
            <person name="Bandarenka Y.V."/>
            <person name="Zhorov D.G."/>
            <person name="Warner D."/>
        </authorList>
    </citation>
    <scope>NUCLEOTIDE SEQUENCE [LARGE SCALE GENOMIC DNA]</scope>
    <source>
        <strain evidence="2">180601</strain>
        <tissue evidence="2">Whole Body</tissue>
    </source>
</reference>
<accession>A0A6G0WGJ2</accession>
<protein>
    <submittedName>
        <fullName evidence="2">MI domain-containing protein</fullName>
    </submittedName>
</protein>
<dbReference type="EMBL" id="VUJU01008755">
    <property type="protein sequence ID" value="KAF0726262.1"/>
    <property type="molecule type" value="Genomic_DNA"/>
</dbReference>
<keyword evidence="3" id="KW-1185">Reference proteome</keyword>
<keyword evidence="1" id="KW-0175">Coiled coil</keyword>
<evidence type="ECO:0000313" key="3">
    <source>
        <dbReference type="Proteomes" id="UP000478052"/>
    </source>
</evidence>
<comment type="caution">
    <text evidence="2">The sequence shown here is derived from an EMBL/GenBank/DDBJ whole genome shotgun (WGS) entry which is preliminary data.</text>
</comment>
<proteinExistence type="predicted"/>
<organism evidence="2 3">
    <name type="scientific">Aphis craccivora</name>
    <name type="common">Cowpea aphid</name>
    <dbReference type="NCBI Taxonomy" id="307492"/>
    <lineage>
        <taxon>Eukaryota</taxon>
        <taxon>Metazoa</taxon>
        <taxon>Ecdysozoa</taxon>
        <taxon>Arthropoda</taxon>
        <taxon>Hexapoda</taxon>
        <taxon>Insecta</taxon>
        <taxon>Pterygota</taxon>
        <taxon>Neoptera</taxon>
        <taxon>Paraneoptera</taxon>
        <taxon>Hemiptera</taxon>
        <taxon>Sternorrhyncha</taxon>
        <taxon>Aphidomorpha</taxon>
        <taxon>Aphidoidea</taxon>
        <taxon>Aphididae</taxon>
        <taxon>Aphidini</taxon>
        <taxon>Aphis</taxon>
        <taxon>Aphis</taxon>
    </lineage>
</organism>
<name>A0A6G0WGJ2_APHCR</name>
<dbReference type="AlphaFoldDB" id="A0A6G0WGJ2"/>
<dbReference type="Proteomes" id="UP000478052">
    <property type="component" value="Unassembled WGS sequence"/>
</dbReference>
<feature type="coiled-coil region" evidence="1">
    <location>
        <begin position="43"/>
        <end position="70"/>
    </location>
</feature>
<gene>
    <name evidence="2" type="ORF">FWK35_00020241</name>
</gene>